<comment type="subcellular location">
    <subcellularLocation>
        <location evidence="1">Membrane</location>
        <topology evidence="1">Multi-pass membrane protein</topology>
    </subcellularLocation>
</comment>
<dbReference type="Pfam" id="PF01594">
    <property type="entry name" value="AI-2E_transport"/>
    <property type="match status" value="1"/>
</dbReference>
<dbReference type="Proteomes" id="UP000583127">
    <property type="component" value="Unassembled WGS sequence"/>
</dbReference>
<evidence type="ECO:0000313" key="8">
    <source>
        <dbReference type="EMBL" id="NML35455.1"/>
    </source>
</evidence>
<keyword evidence="4 7" id="KW-1133">Transmembrane helix</keyword>
<evidence type="ECO:0000256" key="3">
    <source>
        <dbReference type="ARBA" id="ARBA00022692"/>
    </source>
</evidence>
<evidence type="ECO:0000256" key="7">
    <source>
        <dbReference type="SAM" id="Phobius"/>
    </source>
</evidence>
<evidence type="ECO:0000256" key="4">
    <source>
        <dbReference type="ARBA" id="ARBA00022989"/>
    </source>
</evidence>
<feature type="transmembrane region" description="Helical" evidence="7">
    <location>
        <begin position="81"/>
        <end position="106"/>
    </location>
</feature>
<keyword evidence="5 7" id="KW-0472">Membrane</keyword>
<dbReference type="PANTHER" id="PTHR21716">
    <property type="entry name" value="TRANSMEMBRANE PROTEIN"/>
    <property type="match status" value="1"/>
</dbReference>
<feature type="transmembrane region" description="Helical" evidence="7">
    <location>
        <begin position="177"/>
        <end position="197"/>
    </location>
</feature>
<feature type="region of interest" description="Disordered" evidence="6">
    <location>
        <begin position="1"/>
        <end position="20"/>
    </location>
</feature>
<feature type="transmembrane region" description="Helical" evidence="7">
    <location>
        <begin position="232"/>
        <end position="252"/>
    </location>
</feature>
<feature type="transmembrane region" description="Helical" evidence="7">
    <location>
        <begin position="325"/>
        <end position="358"/>
    </location>
</feature>
<gene>
    <name evidence="8" type="ORF">HHL14_32125</name>
</gene>
<feature type="compositionally biased region" description="Pro residues" evidence="6">
    <location>
        <begin position="1"/>
        <end position="12"/>
    </location>
</feature>
<protein>
    <submittedName>
        <fullName evidence="8">AI-2E family transporter</fullName>
    </submittedName>
</protein>
<feature type="transmembrane region" description="Helical" evidence="7">
    <location>
        <begin position="258"/>
        <end position="285"/>
    </location>
</feature>
<reference evidence="8 9" key="1">
    <citation type="submission" date="2020-04" db="EMBL/GenBank/DDBJ databases">
        <title>Paraburkholderia sp. G-4-1-8 isolated from soil.</title>
        <authorList>
            <person name="Dahal R.H."/>
        </authorList>
    </citation>
    <scope>NUCLEOTIDE SEQUENCE [LARGE SCALE GENOMIC DNA]</scope>
    <source>
        <strain evidence="8 9">G-4-1-8</strain>
    </source>
</reference>
<organism evidence="8 9">
    <name type="scientific">Paraburkholderia antibiotica</name>
    <dbReference type="NCBI Taxonomy" id="2728839"/>
    <lineage>
        <taxon>Bacteria</taxon>
        <taxon>Pseudomonadati</taxon>
        <taxon>Pseudomonadota</taxon>
        <taxon>Betaproteobacteria</taxon>
        <taxon>Burkholderiales</taxon>
        <taxon>Burkholderiaceae</taxon>
        <taxon>Paraburkholderia</taxon>
    </lineage>
</organism>
<evidence type="ECO:0000256" key="5">
    <source>
        <dbReference type="ARBA" id="ARBA00023136"/>
    </source>
</evidence>
<dbReference type="GO" id="GO:0016020">
    <property type="term" value="C:membrane"/>
    <property type="evidence" value="ECO:0007669"/>
    <property type="project" value="UniProtKB-SubCell"/>
</dbReference>
<dbReference type="AlphaFoldDB" id="A0A7Y0A2S6"/>
<evidence type="ECO:0000313" key="9">
    <source>
        <dbReference type="Proteomes" id="UP000583127"/>
    </source>
</evidence>
<dbReference type="RefSeq" id="WP_169501631.1">
    <property type="nucleotide sequence ID" value="NZ_JABBFZ010000041.1"/>
</dbReference>
<accession>A0A7Y0A2S6</accession>
<dbReference type="EMBL" id="JABBFZ010000041">
    <property type="protein sequence ID" value="NML35455.1"/>
    <property type="molecule type" value="Genomic_DNA"/>
</dbReference>
<keyword evidence="3 7" id="KW-0812">Transmembrane</keyword>
<dbReference type="InterPro" id="IPR002549">
    <property type="entry name" value="AI-2E-like"/>
</dbReference>
<feature type="transmembrane region" description="Helical" evidence="7">
    <location>
        <begin position="292"/>
        <end position="313"/>
    </location>
</feature>
<dbReference type="PANTHER" id="PTHR21716:SF61">
    <property type="entry name" value="BLR8064 PROTEIN"/>
    <property type="match status" value="1"/>
</dbReference>
<comment type="caution">
    <text evidence="8">The sequence shown here is derived from an EMBL/GenBank/DDBJ whole genome shotgun (WGS) entry which is preliminary data.</text>
</comment>
<comment type="similarity">
    <text evidence="2">Belongs to the autoinducer-2 exporter (AI-2E) (TC 2.A.86) family.</text>
</comment>
<evidence type="ECO:0000256" key="2">
    <source>
        <dbReference type="ARBA" id="ARBA00009773"/>
    </source>
</evidence>
<feature type="transmembrane region" description="Helical" evidence="7">
    <location>
        <begin position="28"/>
        <end position="45"/>
    </location>
</feature>
<proteinExistence type="inferred from homology"/>
<feature type="transmembrane region" description="Helical" evidence="7">
    <location>
        <begin position="51"/>
        <end position="69"/>
    </location>
</feature>
<keyword evidence="9" id="KW-1185">Reference proteome</keyword>
<evidence type="ECO:0000256" key="6">
    <source>
        <dbReference type="SAM" id="MobiDB-lite"/>
    </source>
</evidence>
<name>A0A7Y0A2S6_9BURK</name>
<evidence type="ECO:0000256" key="1">
    <source>
        <dbReference type="ARBA" id="ARBA00004141"/>
    </source>
</evidence>
<sequence>MISRPPSVPPASPESSSIDPERLKKQKAASVVLYIGLVLLALWVVRDFIVVVAWAGVVAIALWPLLHKLASKRWFNGRTTLLATLFTLVIALLVVLPVGLGIAQALHEAHELSDWFRGVQESGIPVPDFVGRLPFGVQQITAWWQANLAQPLRDSAAMKGLHSPTVMTLGRHFGARAVHAAMVFAFMLVTLFVIFQAGPRLSGSLLRAARRGFGDSGADLVQHMATAVRGTVSGLVVVGVGEGVLLGIAYFVTGVPHAALLGLVTAIAAMLPFCAPIVFALAALWLLAQGSLAGAIGLAVFGAIVVFVAEHFVRPVLIGNSTRLPFLLVLFGILGGAETFGLLGIFIGPALMTVLMVLWTDLVE</sequence>